<keyword evidence="3" id="KW-1185">Reference proteome</keyword>
<reference evidence="3" key="1">
    <citation type="journal article" date="2006" name="PLoS Biol.">
        <title>Macronuclear genome sequence of the ciliate Tetrahymena thermophila, a model eukaryote.</title>
        <authorList>
            <person name="Eisen J.A."/>
            <person name="Coyne R.S."/>
            <person name="Wu M."/>
            <person name="Wu D."/>
            <person name="Thiagarajan M."/>
            <person name="Wortman J.R."/>
            <person name="Badger J.H."/>
            <person name="Ren Q."/>
            <person name="Amedeo P."/>
            <person name="Jones K.M."/>
            <person name="Tallon L.J."/>
            <person name="Delcher A.L."/>
            <person name="Salzberg S.L."/>
            <person name="Silva J.C."/>
            <person name="Haas B.J."/>
            <person name="Majoros W.H."/>
            <person name="Farzad M."/>
            <person name="Carlton J.M."/>
            <person name="Smith R.K. Jr."/>
            <person name="Garg J."/>
            <person name="Pearlman R.E."/>
            <person name="Karrer K.M."/>
            <person name="Sun L."/>
            <person name="Manning G."/>
            <person name="Elde N.C."/>
            <person name="Turkewitz A.P."/>
            <person name="Asai D.J."/>
            <person name="Wilkes D.E."/>
            <person name="Wang Y."/>
            <person name="Cai H."/>
            <person name="Collins K."/>
            <person name="Stewart B.A."/>
            <person name="Lee S.R."/>
            <person name="Wilamowska K."/>
            <person name="Weinberg Z."/>
            <person name="Ruzzo W.L."/>
            <person name="Wloga D."/>
            <person name="Gaertig J."/>
            <person name="Frankel J."/>
            <person name="Tsao C.-C."/>
            <person name="Gorovsky M.A."/>
            <person name="Keeling P.J."/>
            <person name="Waller R.F."/>
            <person name="Patron N.J."/>
            <person name="Cherry J.M."/>
            <person name="Stover N.A."/>
            <person name="Krieger C.J."/>
            <person name="del Toro C."/>
            <person name="Ryder H.F."/>
            <person name="Williamson S.C."/>
            <person name="Barbeau R.A."/>
            <person name="Hamilton E.P."/>
            <person name="Orias E."/>
        </authorList>
    </citation>
    <scope>NUCLEOTIDE SEQUENCE [LARGE SCALE GENOMIC DNA]</scope>
    <source>
        <strain evidence="3">SB210</strain>
    </source>
</reference>
<feature type="region of interest" description="Disordered" evidence="1">
    <location>
        <begin position="420"/>
        <end position="439"/>
    </location>
</feature>
<dbReference type="GeneID" id="7824209"/>
<feature type="compositionally biased region" description="Low complexity" evidence="1">
    <location>
        <begin position="113"/>
        <end position="123"/>
    </location>
</feature>
<name>Q22ZD4_TETTS</name>
<proteinExistence type="predicted"/>
<feature type="region of interest" description="Disordered" evidence="1">
    <location>
        <begin position="73"/>
        <end position="133"/>
    </location>
</feature>
<accession>Q22ZD4</accession>
<dbReference type="InParanoid" id="Q22ZD4"/>
<feature type="compositionally biased region" description="Polar residues" evidence="1">
    <location>
        <begin position="80"/>
        <end position="90"/>
    </location>
</feature>
<dbReference type="AlphaFoldDB" id="Q22ZD4"/>
<dbReference type="RefSeq" id="XP_001010632.2">
    <property type="nucleotide sequence ID" value="XM_001010632.2"/>
</dbReference>
<dbReference type="Proteomes" id="UP000009168">
    <property type="component" value="Unassembled WGS sequence"/>
</dbReference>
<evidence type="ECO:0000313" key="2">
    <source>
        <dbReference type="EMBL" id="EAR90387.2"/>
    </source>
</evidence>
<protein>
    <submittedName>
        <fullName evidence="2">Uncharacterized protein</fullName>
    </submittedName>
</protein>
<evidence type="ECO:0000256" key="1">
    <source>
        <dbReference type="SAM" id="MobiDB-lite"/>
    </source>
</evidence>
<gene>
    <name evidence="2" type="ORF">TTHERM_00112370</name>
</gene>
<evidence type="ECO:0000313" key="3">
    <source>
        <dbReference type="Proteomes" id="UP000009168"/>
    </source>
</evidence>
<organism evidence="2 3">
    <name type="scientific">Tetrahymena thermophila (strain SB210)</name>
    <dbReference type="NCBI Taxonomy" id="312017"/>
    <lineage>
        <taxon>Eukaryota</taxon>
        <taxon>Sar</taxon>
        <taxon>Alveolata</taxon>
        <taxon>Ciliophora</taxon>
        <taxon>Intramacronucleata</taxon>
        <taxon>Oligohymenophorea</taxon>
        <taxon>Hymenostomatida</taxon>
        <taxon>Tetrahymenina</taxon>
        <taxon>Tetrahymenidae</taxon>
        <taxon>Tetrahymena</taxon>
    </lineage>
</organism>
<dbReference type="EMBL" id="GG662798">
    <property type="protein sequence ID" value="EAR90387.2"/>
    <property type="molecule type" value="Genomic_DNA"/>
</dbReference>
<sequence length="651" mass="75859">MQTGQQPNIISQNVAMNDRSRCQDTFRSPSLKSICMSSSIQDDLKEDQMTNFYTEMAFKRESMDDMTNLSIERETKQETLSETFIGSHNNMTKEDQYSQDSVSKNKKDKLKQKNTNNNNNIPKQSKLFKSKSCNQKKNKREIRCKSALIQQDKKTNAHRLDFDFLVFDSLKYAEKKSPLQMAYYHKSMDKFEMNKKDKLLTIHFDSLDKIKTPITLILKKLISDSSSSAKDLCDSLYYFHKLLKKFRTIRENNNDKINIFKQFMPLLPNHQTPEQVLASDPKFPSLTATYKINAKKGTISLDKYTFNEKLSQLLGFPKLELLQQHIQFTKKLPSLTVPTDYYNYIMEALLNKFEKQRSSVCKGVIKTFDGILLNITEKMVSRCHIDSDITPAQLNLPSQTQQTKEVNLYEKCKIEVEDFDYPNKQTEDDDDEEDNEDENTPQGILYVMTKHFFFIENQEINKYIFSKERLALCESIDFSKLIQESLPLPQEKNFDYVYSKSKNCNSKNNKVNKLNGENPSKKIFLNNQREITKSVQDAQQILKEEFIPPASSSINNIQPSTPVDEIKNTLISDNDCNNKQVDYFNLKGIDLLELIKQTFQIQNEQKPIQNKQTENNINNHESQSNEQINLQKDIVETRCSYRLVTSNKFES</sequence>
<dbReference type="KEGG" id="tet:TTHERM_00112370"/>
<dbReference type="HOGENOM" id="CLU_430564_0_0_1"/>
<feature type="region of interest" description="Disordered" evidence="1">
    <location>
        <begin position="606"/>
        <end position="626"/>
    </location>
</feature>
<feature type="compositionally biased region" description="Acidic residues" evidence="1">
    <location>
        <begin position="427"/>
        <end position="439"/>
    </location>
</feature>